<proteinExistence type="predicted"/>
<reference evidence="1" key="1">
    <citation type="submission" date="2020-03" db="EMBL/GenBank/DDBJ databases">
        <title>The deep terrestrial virosphere.</title>
        <authorList>
            <person name="Holmfeldt K."/>
            <person name="Nilsson E."/>
            <person name="Simone D."/>
            <person name="Lopez-Fernandez M."/>
            <person name="Wu X."/>
            <person name="de Brujin I."/>
            <person name="Lundin D."/>
            <person name="Andersson A."/>
            <person name="Bertilsson S."/>
            <person name="Dopson M."/>
        </authorList>
    </citation>
    <scope>NUCLEOTIDE SEQUENCE</scope>
    <source>
        <strain evidence="1">MM415B00380</strain>
    </source>
</reference>
<accession>A0A6M3J7D8</accession>
<evidence type="ECO:0000313" key="1">
    <source>
        <dbReference type="EMBL" id="QJA65800.1"/>
    </source>
</evidence>
<dbReference type="AlphaFoldDB" id="A0A6M3J7D8"/>
<gene>
    <name evidence="1" type="ORF">MM415B00380_0052</name>
</gene>
<organism evidence="1">
    <name type="scientific">viral metagenome</name>
    <dbReference type="NCBI Taxonomy" id="1070528"/>
    <lineage>
        <taxon>unclassified sequences</taxon>
        <taxon>metagenomes</taxon>
        <taxon>organismal metagenomes</taxon>
    </lineage>
</organism>
<sequence length="159" mass="18138">MKIHPRSFDIRLAERETDVAVWFDAPGYQNCFRSFSSRELAERFVAGEDVVPVIVKSRRVKISSSAAYPGQDEEWTERGTGEEILSSAITVYHFGRKANRWNPKVTCFYRSWPSAYAELPSDRATFVAELPPGCSVEYFDNDEVRVDLGQHGVKVWLAK</sequence>
<name>A0A6M3J7D8_9ZZZZ</name>
<protein>
    <submittedName>
        <fullName evidence="1">Uncharacterized protein</fullName>
    </submittedName>
</protein>
<dbReference type="EMBL" id="MT141544">
    <property type="protein sequence ID" value="QJA65800.1"/>
    <property type="molecule type" value="Genomic_DNA"/>
</dbReference>